<evidence type="ECO:0000256" key="3">
    <source>
        <dbReference type="ARBA" id="ARBA00022692"/>
    </source>
</evidence>
<keyword evidence="11" id="KW-1185">Reference proteome</keyword>
<accession>A0A3P3WAL3</accession>
<dbReference type="NCBIfam" id="TIGR03462">
    <property type="entry name" value="CarR_dom_SF"/>
    <property type="match status" value="2"/>
</dbReference>
<feature type="transmembrane region" description="Helical" evidence="8">
    <location>
        <begin position="108"/>
        <end position="125"/>
    </location>
</feature>
<organism evidence="10 11">
    <name type="scientific">Paenimyroides tangerinum</name>
    <dbReference type="NCBI Taxonomy" id="2488728"/>
    <lineage>
        <taxon>Bacteria</taxon>
        <taxon>Pseudomonadati</taxon>
        <taxon>Bacteroidota</taxon>
        <taxon>Flavobacteriia</taxon>
        <taxon>Flavobacteriales</taxon>
        <taxon>Flavobacteriaceae</taxon>
        <taxon>Paenimyroides</taxon>
    </lineage>
</organism>
<feature type="transmembrane region" description="Helical" evidence="8">
    <location>
        <begin position="208"/>
        <end position="225"/>
    </location>
</feature>
<dbReference type="OrthoDB" id="5195186at2"/>
<dbReference type="GO" id="GO:0016117">
    <property type="term" value="P:carotenoid biosynthetic process"/>
    <property type="evidence" value="ECO:0007669"/>
    <property type="project" value="UniProtKB-KW"/>
</dbReference>
<dbReference type="Pfam" id="PF18916">
    <property type="entry name" value="Lycopene_cyc"/>
    <property type="match status" value="2"/>
</dbReference>
<name>A0A3P3WAL3_9FLAO</name>
<comment type="pathway">
    <text evidence="2">Carotenoid biosynthesis.</text>
</comment>
<reference evidence="10 11" key="1">
    <citation type="submission" date="2018-11" db="EMBL/GenBank/DDBJ databases">
        <title>Flavobacterium sp. nov., YIM 102701-2 draft genome.</title>
        <authorList>
            <person name="Li G."/>
            <person name="Jiang Y."/>
        </authorList>
    </citation>
    <scope>NUCLEOTIDE SEQUENCE [LARGE SCALE GENOMIC DNA]</scope>
    <source>
        <strain evidence="10 11">YIM 102701-2</strain>
    </source>
</reference>
<evidence type="ECO:0000313" key="10">
    <source>
        <dbReference type="EMBL" id="RRJ91006.1"/>
    </source>
</evidence>
<gene>
    <name evidence="10" type="ORF">EG240_07335</name>
</gene>
<comment type="caution">
    <text evidence="10">The sequence shown here is derived from an EMBL/GenBank/DDBJ whole genome shotgun (WGS) entry which is preliminary data.</text>
</comment>
<proteinExistence type="predicted"/>
<feature type="domain" description="Lycopene cyclase" evidence="9">
    <location>
        <begin position="4"/>
        <end position="96"/>
    </location>
</feature>
<keyword evidence="7" id="KW-0413">Isomerase</keyword>
<dbReference type="GO" id="GO:0016020">
    <property type="term" value="C:membrane"/>
    <property type="evidence" value="ECO:0007669"/>
    <property type="project" value="UniProtKB-SubCell"/>
</dbReference>
<dbReference type="AlphaFoldDB" id="A0A3P3WAL3"/>
<keyword evidence="6 8" id="KW-0472">Membrane</keyword>
<feature type="domain" description="Lycopene cyclase" evidence="9">
    <location>
        <begin position="130"/>
        <end position="224"/>
    </location>
</feature>
<dbReference type="GO" id="GO:0016872">
    <property type="term" value="F:intramolecular lyase activity"/>
    <property type="evidence" value="ECO:0007669"/>
    <property type="project" value="InterPro"/>
</dbReference>
<sequence length="231" mass="26960">MMMYTYLLVNFLSIIICFIFSYHHKIQFNLYFKPFIISAIIVSIPFIIGDAIFTKMGVWWFNYDYVLGFKIYNLPIEEILFFLCIPFACIYTYYCLNKFFNLSWNKKIEDIFTLFCVAFCITVASMNTEQIYTFVTFFSCALLMVILKFVIKVNWIGNLAVVYGILMLPFFIVNGVLTGTGLESPIVNYNPKDFMGIRILTVPLEDAVYGYNMIALNLLLFNYLAKIKQVN</sequence>
<comment type="subcellular location">
    <subcellularLocation>
        <location evidence="1">Membrane</location>
        <topology evidence="1">Multi-pass membrane protein</topology>
    </subcellularLocation>
</comment>
<evidence type="ECO:0000259" key="9">
    <source>
        <dbReference type="Pfam" id="PF18916"/>
    </source>
</evidence>
<evidence type="ECO:0000256" key="7">
    <source>
        <dbReference type="ARBA" id="ARBA00023235"/>
    </source>
</evidence>
<feature type="transmembrane region" description="Helical" evidence="8">
    <location>
        <begin position="158"/>
        <end position="177"/>
    </location>
</feature>
<evidence type="ECO:0000256" key="2">
    <source>
        <dbReference type="ARBA" id="ARBA00004829"/>
    </source>
</evidence>
<evidence type="ECO:0000256" key="8">
    <source>
        <dbReference type="SAM" id="Phobius"/>
    </source>
</evidence>
<feature type="transmembrane region" description="Helical" evidence="8">
    <location>
        <begin position="79"/>
        <end position="96"/>
    </location>
</feature>
<keyword evidence="3 8" id="KW-0812">Transmembrane</keyword>
<evidence type="ECO:0000256" key="6">
    <source>
        <dbReference type="ARBA" id="ARBA00023136"/>
    </source>
</evidence>
<feature type="transmembrane region" description="Helical" evidence="8">
    <location>
        <begin position="6"/>
        <end position="23"/>
    </location>
</feature>
<protein>
    <submittedName>
        <fullName evidence="10">Lycopene cyclase domain-containing protein</fullName>
    </submittedName>
</protein>
<evidence type="ECO:0000256" key="5">
    <source>
        <dbReference type="ARBA" id="ARBA00022989"/>
    </source>
</evidence>
<evidence type="ECO:0000256" key="1">
    <source>
        <dbReference type="ARBA" id="ARBA00004141"/>
    </source>
</evidence>
<dbReference type="GO" id="GO:0045436">
    <property type="term" value="F:lycopene beta cyclase activity"/>
    <property type="evidence" value="ECO:0007669"/>
    <property type="project" value="UniProtKB-ARBA"/>
</dbReference>
<dbReference type="Proteomes" id="UP000275719">
    <property type="component" value="Unassembled WGS sequence"/>
</dbReference>
<evidence type="ECO:0000256" key="4">
    <source>
        <dbReference type="ARBA" id="ARBA00022746"/>
    </source>
</evidence>
<evidence type="ECO:0000313" key="11">
    <source>
        <dbReference type="Proteomes" id="UP000275719"/>
    </source>
</evidence>
<keyword evidence="4" id="KW-0125">Carotenoid biosynthesis</keyword>
<feature type="transmembrane region" description="Helical" evidence="8">
    <location>
        <begin position="131"/>
        <end position="151"/>
    </location>
</feature>
<keyword evidence="5 8" id="KW-1133">Transmembrane helix</keyword>
<feature type="transmembrane region" description="Helical" evidence="8">
    <location>
        <begin position="35"/>
        <end position="59"/>
    </location>
</feature>
<dbReference type="InterPro" id="IPR017825">
    <property type="entry name" value="Lycopene_cyclase_dom"/>
</dbReference>
<dbReference type="EMBL" id="RQVQ01000013">
    <property type="protein sequence ID" value="RRJ91006.1"/>
    <property type="molecule type" value="Genomic_DNA"/>
</dbReference>